<accession>A0A5J9SJM0</accession>
<feature type="compositionally biased region" description="Low complexity" evidence="1">
    <location>
        <begin position="59"/>
        <end position="72"/>
    </location>
</feature>
<organism evidence="2 3">
    <name type="scientific">Eragrostis curvula</name>
    <name type="common">weeping love grass</name>
    <dbReference type="NCBI Taxonomy" id="38414"/>
    <lineage>
        <taxon>Eukaryota</taxon>
        <taxon>Viridiplantae</taxon>
        <taxon>Streptophyta</taxon>
        <taxon>Embryophyta</taxon>
        <taxon>Tracheophyta</taxon>
        <taxon>Spermatophyta</taxon>
        <taxon>Magnoliopsida</taxon>
        <taxon>Liliopsida</taxon>
        <taxon>Poales</taxon>
        <taxon>Poaceae</taxon>
        <taxon>PACMAD clade</taxon>
        <taxon>Chloridoideae</taxon>
        <taxon>Eragrostideae</taxon>
        <taxon>Eragrostidinae</taxon>
        <taxon>Eragrostis</taxon>
    </lineage>
</organism>
<evidence type="ECO:0000313" key="3">
    <source>
        <dbReference type="Proteomes" id="UP000324897"/>
    </source>
</evidence>
<name>A0A5J9SJM0_9POAL</name>
<protein>
    <submittedName>
        <fullName evidence="2">Uncharacterized protein</fullName>
    </submittedName>
</protein>
<sequence length="111" mass="12192">MDTNWLQRSRNSGSPMPPRKRAVKAVPRRLPPVTAARRTPQKLRFPAAPQRRSKDGGARHLAAVRSRAASARQHARPEPCSSCSVDGRVGSCCFLYAHLVLVLAPDQNSVK</sequence>
<dbReference type="Proteomes" id="UP000324897">
    <property type="component" value="Unassembled WGS sequence"/>
</dbReference>
<reference evidence="2 3" key="1">
    <citation type="journal article" date="2019" name="Sci. Rep.">
        <title>A high-quality genome of Eragrostis curvula grass provides insights into Poaceae evolution and supports new strategies to enhance forage quality.</title>
        <authorList>
            <person name="Carballo J."/>
            <person name="Santos B.A.C.M."/>
            <person name="Zappacosta D."/>
            <person name="Garbus I."/>
            <person name="Selva J.P."/>
            <person name="Gallo C.A."/>
            <person name="Diaz A."/>
            <person name="Albertini E."/>
            <person name="Caccamo M."/>
            <person name="Echenique V."/>
        </authorList>
    </citation>
    <scope>NUCLEOTIDE SEQUENCE [LARGE SCALE GENOMIC DNA]</scope>
    <source>
        <strain evidence="3">cv. Victoria</strain>
        <tissue evidence="2">Leaf</tissue>
    </source>
</reference>
<dbReference type="EMBL" id="RWGY01000753">
    <property type="protein sequence ID" value="TVT99171.1"/>
    <property type="molecule type" value="Genomic_DNA"/>
</dbReference>
<evidence type="ECO:0000313" key="2">
    <source>
        <dbReference type="EMBL" id="TVT99171.1"/>
    </source>
</evidence>
<proteinExistence type="predicted"/>
<gene>
    <name evidence="2" type="ORF">EJB05_55481</name>
</gene>
<keyword evidence="3" id="KW-1185">Reference proteome</keyword>
<dbReference type="Gramene" id="TVT99171">
    <property type="protein sequence ID" value="TVT99171"/>
    <property type="gene ID" value="EJB05_55481"/>
</dbReference>
<comment type="caution">
    <text evidence="2">The sequence shown here is derived from an EMBL/GenBank/DDBJ whole genome shotgun (WGS) entry which is preliminary data.</text>
</comment>
<evidence type="ECO:0000256" key="1">
    <source>
        <dbReference type="SAM" id="MobiDB-lite"/>
    </source>
</evidence>
<feature type="compositionally biased region" description="Polar residues" evidence="1">
    <location>
        <begin position="1"/>
        <end position="14"/>
    </location>
</feature>
<feature type="compositionally biased region" description="Basic residues" evidence="1">
    <location>
        <begin position="18"/>
        <end position="27"/>
    </location>
</feature>
<feature type="region of interest" description="Disordered" evidence="1">
    <location>
        <begin position="1"/>
        <end position="84"/>
    </location>
</feature>
<dbReference type="AlphaFoldDB" id="A0A5J9SJM0"/>